<evidence type="ECO:0000313" key="9">
    <source>
        <dbReference type="EMBL" id="SDD99496.1"/>
    </source>
</evidence>
<feature type="domain" description="ABC3 transporter permease C-terminal" evidence="7">
    <location>
        <begin position="648"/>
        <end position="766"/>
    </location>
</feature>
<name>A0A1G6ZCP8_9RHOB</name>
<feature type="transmembrane region" description="Helical" evidence="6">
    <location>
        <begin position="354"/>
        <end position="373"/>
    </location>
</feature>
<protein>
    <submittedName>
        <fullName evidence="9">Putative ABC transport system permease protein</fullName>
    </submittedName>
</protein>
<feature type="domain" description="ABC3 transporter permease C-terminal" evidence="7">
    <location>
        <begin position="218"/>
        <end position="341"/>
    </location>
</feature>
<keyword evidence="3 6" id="KW-0812">Transmembrane</keyword>
<evidence type="ECO:0000313" key="10">
    <source>
        <dbReference type="Proteomes" id="UP000199344"/>
    </source>
</evidence>
<reference evidence="9 10" key="1">
    <citation type="submission" date="2016-10" db="EMBL/GenBank/DDBJ databases">
        <authorList>
            <person name="de Groot N.N."/>
        </authorList>
    </citation>
    <scope>NUCLEOTIDE SEQUENCE [LARGE SCALE GENOMIC DNA]</scope>
    <source>
        <strain evidence="9 10">DSM 22220</strain>
    </source>
</reference>
<feature type="transmembrane region" description="Helical" evidence="6">
    <location>
        <begin position="738"/>
        <end position="759"/>
    </location>
</feature>
<feature type="transmembrane region" description="Helical" evidence="6">
    <location>
        <begin position="431"/>
        <end position="450"/>
    </location>
</feature>
<dbReference type="RefSeq" id="WP_090522342.1">
    <property type="nucleotide sequence ID" value="NZ_FNAH01000003.1"/>
</dbReference>
<feature type="transmembrane region" description="Helical" evidence="6">
    <location>
        <begin position="218"/>
        <end position="240"/>
    </location>
</feature>
<feature type="transmembrane region" description="Helical" evidence="6">
    <location>
        <begin position="692"/>
        <end position="718"/>
    </location>
</feature>
<dbReference type="OrthoDB" id="343744at2"/>
<dbReference type="PANTHER" id="PTHR30287">
    <property type="entry name" value="MEMBRANE COMPONENT OF PREDICTED ABC SUPERFAMILY METABOLITE UPTAKE TRANSPORTER"/>
    <property type="match status" value="1"/>
</dbReference>
<organism evidence="9 10">
    <name type="scientific">Paracoccus isoporae</name>
    <dbReference type="NCBI Taxonomy" id="591205"/>
    <lineage>
        <taxon>Bacteria</taxon>
        <taxon>Pseudomonadati</taxon>
        <taxon>Pseudomonadota</taxon>
        <taxon>Alphaproteobacteria</taxon>
        <taxon>Rhodobacterales</taxon>
        <taxon>Paracoccaceae</taxon>
        <taxon>Paracoccus</taxon>
    </lineage>
</organism>
<keyword evidence="10" id="KW-1185">Reference proteome</keyword>
<gene>
    <name evidence="9" type="ORF">SAMN05421538_103202</name>
</gene>
<comment type="subcellular location">
    <subcellularLocation>
        <location evidence="1">Cell membrane</location>
        <topology evidence="1">Multi-pass membrane protein</topology>
    </subcellularLocation>
</comment>
<evidence type="ECO:0000256" key="5">
    <source>
        <dbReference type="ARBA" id="ARBA00023136"/>
    </source>
</evidence>
<dbReference type="PANTHER" id="PTHR30287:SF2">
    <property type="entry name" value="BLL1001 PROTEIN"/>
    <property type="match status" value="1"/>
</dbReference>
<feature type="transmembrane region" description="Helical" evidence="6">
    <location>
        <begin position="261"/>
        <end position="286"/>
    </location>
</feature>
<feature type="domain" description="MacB-like periplasmic core" evidence="8">
    <location>
        <begin position="431"/>
        <end position="587"/>
    </location>
</feature>
<dbReference type="AlphaFoldDB" id="A0A1G6ZCP8"/>
<evidence type="ECO:0000259" key="8">
    <source>
        <dbReference type="Pfam" id="PF12704"/>
    </source>
</evidence>
<dbReference type="InterPro" id="IPR038766">
    <property type="entry name" value="Membrane_comp_ABC_pdt"/>
</dbReference>
<dbReference type="Proteomes" id="UP000199344">
    <property type="component" value="Unassembled WGS sequence"/>
</dbReference>
<evidence type="ECO:0000256" key="1">
    <source>
        <dbReference type="ARBA" id="ARBA00004651"/>
    </source>
</evidence>
<evidence type="ECO:0000256" key="6">
    <source>
        <dbReference type="SAM" id="Phobius"/>
    </source>
</evidence>
<dbReference type="InterPro" id="IPR025857">
    <property type="entry name" value="MacB_PCD"/>
</dbReference>
<dbReference type="EMBL" id="FNAH01000003">
    <property type="protein sequence ID" value="SDD99496.1"/>
    <property type="molecule type" value="Genomic_DNA"/>
</dbReference>
<keyword evidence="4 6" id="KW-1133">Transmembrane helix</keyword>
<dbReference type="InterPro" id="IPR003838">
    <property type="entry name" value="ABC3_permease_C"/>
</dbReference>
<feature type="transmembrane region" description="Helical" evidence="6">
    <location>
        <begin position="379"/>
        <end position="403"/>
    </location>
</feature>
<feature type="transmembrane region" description="Helical" evidence="6">
    <location>
        <begin position="314"/>
        <end position="333"/>
    </location>
</feature>
<keyword evidence="2" id="KW-1003">Cell membrane</keyword>
<proteinExistence type="predicted"/>
<dbReference type="Pfam" id="PF12704">
    <property type="entry name" value="MacB_PCD"/>
    <property type="match status" value="1"/>
</dbReference>
<feature type="transmembrane region" description="Helical" evidence="6">
    <location>
        <begin position="650"/>
        <end position="671"/>
    </location>
</feature>
<accession>A0A1G6ZCP8</accession>
<evidence type="ECO:0000259" key="7">
    <source>
        <dbReference type="Pfam" id="PF02687"/>
    </source>
</evidence>
<evidence type="ECO:0000256" key="3">
    <source>
        <dbReference type="ARBA" id="ARBA00022692"/>
    </source>
</evidence>
<dbReference type="Pfam" id="PF02687">
    <property type="entry name" value="FtsX"/>
    <property type="match status" value="2"/>
</dbReference>
<keyword evidence="5 6" id="KW-0472">Membrane</keyword>
<dbReference type="GO" id="GO:0005886">
    <property type="term" value="C:plasma membrane"/>
    <property type="evidence" value="ECO:0007669"/>
    <property type="project" value="UniProtKB-SubCell"/>
</dbReference>
<evidence type="ECO:0000256" key="4">
    <source>
        <dbReference type="ARBA" id="ARBA00022989"/>
    </source>
</evidence>
<dbReference type="STRING" id="591205.SAMN05421538_103202"/>
<sequence length="777" mass="80934">MIRAVLGVFWSHWRRNRVQLATLVLGIALATALWTGVQAINAEARAGLEAAARSAIAAEMPRLERRDGGEITVEDFVALRRAGVLVAPVLSGPFQPRPGTTLTLTGIDPLTAPAGLWPQADATADPAAASRIFLPPDVAAGPGQANHPAVPEGQAIADIGIAQRELGRDGFDALILTPPQPLGAPDPQAVLPGLVQVAAAADTDPADLTQSFRLNLTAFGALCFIVGLFIVRATVGLAMAQRRRTVGVLRALGVPLRLVGALMLAELALIAACAGLLGVVLGYLLATALMPGVSLTLDGIYGARIGSAVALRPVWWLGGLAIAVLGTLASAAGPLLRTARGPVIAAPARARPGWLPVAAGLALLALSAALAVLGGSLTAGFAAMAALLLGAAALTPSGLSLLLRAAAPLARGPVAQWTLAETRAQIPQMSLAMTALLMALSANIGVGTMVDSFRRSFSDFIDQRLAAELYVATPDGGAALSALLGDDARPLPITWADAEIAGQPSEIYAVVDDPTYREDWPLLTGAPDAWDRLYAGRATIINEQLHYRSGLGPGDMVTLPDGPAEIVGIIADYGNPLGKLLVSQPRLDRIAPGAVPARIAIRTDRPQALRDDLIAGGIPADRIALQAELKSVSLRIFERTFAVTAALNTLTLAVAGFAVLTSLLTIADSRLPRLAPLWSMGLDRRHLARLELVRVTLSAALTAMLALPVGLALCWLLLTVVNVEAFGWRLPFRADPGAWLLLMGLGCLAAVLAALWPAWRLSRISPRALSEVQSLDQ</sequence>
<evidence type="ECO:0000256" key="2">
    <source>
        <dbReference type="ARBA" id="ARBA00022475"/>
    </source>
</evidence>